<sequence>MELEIKYQGKRVNSEKIEFIKRLITDHPNASRRFLSKKLCEAWNWRQANGHLKDMVCRGLLLQLERSGYIKLPPIKFRPNNPLANRSKPTKIDIDKTPIYNYDQIEIKQVRRTPHEKLYNGLIDGYHYLGYVYPIGEYLKYIFFTRGRPIGCICFSSAVRHIKCRDQFIGWSKSQREANLHLIAYNTRFLILPWVKIDCLASQLLSKIVKVLGNDWERYFNHPVYFVETFVDTERFRGTCYKAGNWIYLGKTTGRGKNDQTFRVNRSIKAVWGYPLSKNFREVLQDG</sequence>
<dbReference type="AlphaFoldDB" id="A0A2M8C9Q6"/>
<name>A0A2M8C9Q6_9BACT</name>
<reference evidence="1 2" key="1">
    <citation type="submission" date="2017-09" db="EMBL/GenBank/DDBJ databases">
        <title>Depth-based differentiation of microbial function through sediment-hosted aquifers and enrichment of novel symbionts in the deep terrestrial subsurface.</title>
        <authorList>
            <person name="Probst A.J."/>
            <person name="Ladd B."/>
            <person name="Jarett J.K."/>
            <person name="Geller-Mcgrath D.E."/>
            <person name="Sieber C.M."/>
            <person name="Emerson J.B."/>
            <person name="Anantharaman K."/>
            <person name="Thomas B.C."/>
            <person name="Malmstrom R."/>
            <person name="Stieglmeier M."/>
            <person name="Klingl A."/>
            <person name="Woyke T."/>
            <person name="Ryan C.M."/>
            <person name="Banfield J.F."/>
        </authorList>
    </citation>
    <scope>NUCLEOTIDE SEQUENCE [LARGE SCALE GENOMIC DNA]</scope>
    <source>
        <strain evidence="1">CG_4_9_14_3_um_filter_33_16</strain>
    </source>
</reference>
<evidence type="ECO:0000313" key="1">
    <source>
        <dbReference type="EMBL" id="PJB55761.1"/>
    </source>
</evidence>
<dbReference type="EMBL" id="PFTV01000181">
    <property type="protein sequence ID" value="PJB55761.1"/>
    <property type="molecule type" value="Genomic_DNA"/>
</dbReference>
<protein>
    <submittedName>
        <fullName evidence="1">Uncharacterized protein</fullName>
    </submittedName>
</protein>
<dbReference type="Pfam" id="PF14236">
    <property type="entry name" value="DruA"/>
    <property type="match status" value="1"/>
</dbReference>
<dbReference type="Proteomes" id="UP000228560">
    <property type="component" value="Unassembled WGS sequence"/>
</dbReference>
<organism evidence="1 2">
    <name type="scientific">Candidatus Infernicultor aquiphilus</name>
    <dbReference type="NCBI Taxonomy" id="1805029"/>
    <lineage>
        <taxon>Bacteria</taxon>
        <taxon>Pseudomonadati</taxon>
        <taxon>Atribacterota</taxon>
        <taxon>Candidatus Phoenicimicrobiia</taxon>
        <taxon>Candidatus Pheonicimicrobiales</taxon>
        <taxon>Candidatus Phoenicimicrobiaceae</taxon>
        <taxon>Candidatus Infernicultor</taxon>
    </lineage>
</organism>
<proteinExistence type="predicted"/>
<gene>
    <name evidence="1" type="ORF">CO097_07150</name>
</gene>
<evidence type="ECO:0000313" key="2">
    <source>
        <dbReference type="Proteomes" id="UP000228560"/>
    </source>
</evidence>
<dbReference type="InterPro" id="IPR025639">
    <property type="entry name" value="DruA"/>
</dbReference>
<accession>A0A2M8C9Q6</accession>
<comment type="caution">
    <text evidence="1">The sequence shown here is derived from an EMBL/GenBank/DDBJ whole genome shotgun (WGS) entry which is preliminary data.</text>
</comment>